<reference evidence="1" key="2">
    <citation type="submission" date="2020-09" db="EMBL/GenBank/DDBJ databases">
        <authorList>
            <person name="Sun Q."/>
            <person name="Kim S."/>
        </authorList>
    </citation>
    <scope>NUCLEOTIDE SEQUENCE</scope>
    <source>
        <strain evidence="1">KCTC 32296</strain>
    </source>
</reference>
<gene>
    <name evidence="1" type="ORF">GCM10011273_03300</name>
</gene>
<comment type="caution">
    <text evidence="1">The sequence shown here is derived from an EMBL/GenBank/DDBJ whole genome shotgun (WGS) entry which is preliminary data.</text>
</comment>
<accession>A0A918UN31</accession>
<dbReference type="AlphaFoldDB" id="A0A918UN31"/>
<name>A0A918UN31_9CAUL</name>
<evidence type="ECO:0000313" key="2">
    <source>
        <dbReference type="Proteomes" id="UP000662572"/>
    </source>
</evidence>
<sequence length="54" mass="5781">MRDRFTPAERINKAVALLSIASLAKEPSVRLSILPMAQAQITIAMAQGGDNARS</sequence>
<evidence type="ECO:0000313" key="1">
    <source>
        <dbReference type="EMBL" id="GGZ21855.1"/>
    </source>
</evidence>
<protein>
    <submittedName>
        <fullName evidence="1">Uncharacterized protein</fullName>
    </submittedName>
</protein>
<keyword evidence="2" id="KW-1185">Reference proteome</keyword>
<organism evidence="1 2">
    <name type="scientific">Asticcacaulis endophyticus</name>
    <dbReference type="NCBI Taxonomy" id="1395890"/>
    <lineage>
        <taxon>Bacteria</taxon>
        <taxon>Pseudomonadati</taxon>
        <taxon>Pseudomonadota</taxon>
        <taxon>Alphaproteobacteria</taxon>
        <taxon>Caulobacterales</taxon>
        <taxon>Caulobacteraceae</taxon>
        <taxon>Asticcacaulis</taxon>
    </lineage>
</organism>
<dbReference type="EMBL" id="BMZB01000001">
    <property type="protein sequence ID" value="GGZ21855.1"/>
    <property type="molecule type" value="Genomic_DNA"/>
</dbReference>
<proteinExistence type="predicted"/>
<dbReference type="Proteomes" id="UP000662572">
    <property type="component" value="Unassembled WGS sequence"/>
</dbReference>
<reference evidence="1" key="1">
    <citation type="journal article" date="2014" name="Int. J. Syst. Evol. Microbiol.">
        <title>Complete genome sequence of Corynebacterium casei LMG S-19264T (=DSM 44701T), isolated from a smear-ripened cheese.</title>
        <authorList>
            <consortium name="US DOE Joint Genome Institute (JGI-PGF)"/>
            <person name="Walter F."/>
            <person name="Albersmeier A."/>
            <person name="Kalinowski J."/>
            <person name="Ruckert C."/>
        </authorList>
    </citation>
    <scope>NUCLEOTIDE SEQUENCE</scope>
    <source>
        <strain evidence="1">KCTC 32296</strain>
    </source>
</reference>